<dbReference type="PANTHER" id="PTHR37422:SF13">
    <property type="entry name" value="LIPOPOLYSACCHARIDE BIOSYNTHESIS PROTEIN PA4999-RELATED"/>
    <property type="match status" value="1"/>
</dbReference>
<feature type="transmembrane region" description="Helical" evidence="6">
    <location>
        <begin position="237"/>
        <end position="253"/>
    </location>
</feature>
<comment type="subcellular location">
    <subcellularLocation>
        <location evidence="1">Membrane</location>
        <topology evidence="1">Multi-pass membrane protein</topology>
    </subcellularLocation>
</comment>
<feature type="transmembrane region" description="Helical" evidence="6">
    <location>
        <begin position="437"/>
        <end position="458"/>
    </location>
</feature>
<evidence type="ECO:0000256" key="5">
    <source>
        <dbReference type="SAM" id="MobiDB-lite"/>
    </source>
</evidence>
<evidence type="ECO:0000256" key="4">
    <source>
        <dbReference type="ARBA" id="ARBA00023136"/>
    </source>
</evidence>
<feature type="transmembrane region" description="Helical" evidence="6">
    <location>
        <begin position="203"/>
        <end position="225"/>
    </location>
</feature>
<keyword evidence="3 6" id="KW-1133">Transmembrane helix</keyword>
<feature type="transmembrane region" description="Helical" evidence="6">
    <location>
        <begin position="406"/>
        <end position="430"/>
    </location>
</feature>
<dbReference type="InterPro" id="IPR007016">
    <property type="entry name" value="O-antigen_ligase-rel_domated"/>
</dbReference>
<gene>
    <name evidence="8" type="ORF">J2S25_000359</name>
</gene>
<feature type="region of interest" description="Disordered" evidence="5">
    <location>
        <begin position="314"/>
        <end position="333"/>
    </location>
</feature>
<keyword evidence="2 6" id="KW-0812">Transmembrane</keyword>
<dbReference type="Proteomes" id="UP001242313">
    <property type="component" value="Unassembled WGS sequence"/>
</dbReference>
<evidence type="ECO:0000256" key="3">
    <source>
        <dbReference type="ARBA" id="ARBA00022989"/>
    </source>
</evidence>
<feature type="transmembrane region" description="Helical" evidence="6">
    <location>
        <begin position="283"/>
        <end position="304"/>
    </location>
</feature>
<feature type="transmembrane region" description="Helical" evidence="6">
    <location>
        <begin position="129"/>
        <end position="146"/>
    </location>
</feature>
<evidence type="ECO:0000313" key="9">
    <source>
        <dbReference type="Proteomes" id="UP001242313"/>
    </source>
</evidence>
<sequence length="493" mass="55162">MNSLTWRNFPFIFIALPVFVVALLFPGTITGLGAAAILALYTFLSPKNGILLLLLYFPTRPFLIEINPSLKIAGDLIILAAFANVAWIAIRNKDFKSLFQFQIFEWAFFGFLAVGAISAFITGVDLGSIIFQIRAFVITYLVYFVVKRLDITKEDILKFLWTTFVMAIVLSLHGLVEKMSLRSYLMPEKWVGRSLSYNNRVRIYGLIDNPNVLSVYLSLAVMLTIYLKQLVASKTKLILTIGIILMLGVITLTYSRGTWIGFVIALAVYLAVSKNWRRAGNIFVAAVLSIILINIPVTQATNYFKNAGFGENIPRNLSPDDPGGNQPSDEERRMRETFEMSTVELSKTTGRLFIVTKGFEIFKDHPVIGTGFATFGDSAAKGNGSPIYADYGIEHNIYSDNQYIQIIAQTGTAGVVLFAVFLLGMLFFLWKKRKDTSLATAVLAVLIGVYVVGVLYNIWEDKTFTTYFFMMLAAITHGIQYKRWGKNESPSSH</sequence>
<name>A0ABU0FS55_9BACI</name>
<feature type="transmembrane region" description="Helical" evidence="6">
    <location>
        <begin position="158"/>
        <end position="176"/>
    </location>
</feature>
<feature type="transmembrane region" description="Helical" evidence="6">
    <location>
        <begin position="32"/>
        <end position="57"/>
    </location>
</feature>
<feature type="domain" description="O-antigen ligase-related" evidence="7">
    <location>
        <begin position="242"/>
        <end position="419"/>
    </location>
</feature>
<feature type="transmembrane region" description="Helical" evidence="6">
    <location>
        <begin position="464"/>
        <end position="481"/>
    </location>
</feature>
<accession>A0ABU0FS55</accession>
<organism evidence="8 9">
    <name type="scientific">Mesobacillus stamsii</name>
    <dbReference type="NCBI Taxonomy" id="225347"/>
    <lineage>
        <taxon>Bacteria</taxon>
        <taxon>Bacillati</taxon>
        <taxon>Bacillota</taxon>
        <taxon>Bacilli</taxon>
        <taxon>Bacillales</taxon>
        <taxon>Bacillaceae</taxon>
        <taxon>Mesobacillus</taxon>
    </lineage>
</organism>
<evidence type="ECO:0000256" key="2">
    <source>
        <dbReference type="ARBA" id="ARBA00022692"/>
    </source>
</evidence>
<comment type="caution">
    <text evidence="8">The sequence shown here is derived from an EMBL/GenBank/DDBJ whole genome shotgun (WGS) entry which is preliminary data.</text>
</comment>
<feature type="transmembrane region" description="Helical" evidence="6">
    <location>
        <begin position="69"/>
        <end position="90"/>
    </location>
</feature>
<dbReference type="PANTHER" id="PTHR37422">
    <property type="entry name" value="TEICHURONIC ACID BIOSYNTHESIS PROTEIN TUAE"/>
    <property type="match status" value="1"/>
</dbReference>
<evidence type="ECO:0000256" key="1">
    <source>
        <dbReference type="ARBA" id="ARBA00004141"/>
    </source>
</evidence>
<evidence type="ECO:0000259" key="7">
    <source>
        <dbReference type="Pfam" id="PF04932"/>
    </source>
</evidence>
<proteinExistence type="predicted"/>
<dbReference type="RefSeq" id="WP_307191057.1">
    <property type="nucleotide sequence ID" value="NZ_JAUSUN010000002.1"/>
</dbReference>
<dbReference type="InterPro" id="IPR051533">
    <property type="entry name" value="WaaL-like"/>
</dbReference>
<dbReference type="Pfam" id="PF04932">
    <property type="entry name" value="Wzy_C"/>
    <property type="match status" value="1"/>
</dbReference>
<feature type="transmembrane region" description="Helical" evidence="6">
    <location>
        <begin position="102"/>
        <end position="123"/>
    </location>
</feature>
<evidence type="ECO:0000256" key="6">
    <source>
        <dbReference type="SAM" id="Phobius"/>
    </source>
</evidence>
<feature type="transmembrane region" description="Helical" evidence="6">
    <location>
        <begin position="6"/>
        <end position="25"/>
    </location>
</feature>
<keyword evidence="9" id="KW-1185">Reference proteome</keyword>
<dbReference type="EMBL" id="JAUSUN010000002">
    <property type="protein sequence ID" value="MDQ0412179.1"/>
    <property type="molecule type" value="Genomic_DNA"/>
</dbReference>
<evidence type="ECO:0000313" key="8">
    <source>
        <dbReference type="EMBL" id="MDQ0412179.1"/>
    </source>
</evidence>
<keyword evidence="4 6" id="KW-0472">Membrane</keyword>
<reference evidence="8 9" key="1">
    <citation type="submission" date="2023-07" db="EMBL/GenBank/DDBJ databases">
        <title>Genomic Encyclopedia of Type Strains, Phase IV (KMG-IV): sequencing the most valuable type-strain genomes for metagenomic binning, comparative biology and taxonomic classification.</title>
        <authorList>
            <person name="Goeker M."/>
        </authorList>
    </citation>
    <scope>NUCLEOTIDE SEQUENCE [LARGE SCALE GENOMIC DNA]</scope>
    <source>
        <strain evidence="8 9">DSM 19598</strain>
    </source>
</reference>
<feature type="transmembrane region" description="Helical" evidence="6">
    <location>
        <begin position="259"/>
        <end position="276"/>
    </location>
</feature>
<protein>
    <recommendedName>
        <fullName evidence="7">O-antigen ligase-related domain-containing protein</fullName>
    </recommendedName>
</protein>